<dbReference type="Gene3D" id="3.60.10.10">
    <property type="entry name" value="Endonuclease/exonuclease/phosphatase"/>
    <property type="match status" value="1"/>
</dbReference>
<dbReference type="SUPFAM" id="SSF56219">
    <property type="entry name" value="DNase I-like"/>
    <property type="match status" value="1"/>
</dbReference>
<dbReference type="OrthoDB" id="1881450at2759"/>
<gene>
    <name evidence="2" type="ORF">Gohar_028197</name>
</gene>
<protein>
    <submittedName>
        <fullName evidence="2">Uncharacterized protein</fullName>
    </submittedName>
</protein>
<comment type="caution">
    <text evidence="2">The sequence shown here is derived from an EMBL/GenBank/DDBJ whole genome shotgun (WGS) entry which is preliminary data.</text>
</comment>
<evidence type="ECO:0000256" key="1">
    <source>
        <dbReference type="SAM" id="MobiDB-lite"/>
    </source>
</evidence>
<dbReference type="EMBL" id="JABFAD010333205">
    <property type="protein sequence ID" value="MBA0820091.1"/>
    <property type="molecule type" value="Genomic_DNA"/>
</dbReference>
<name>A0A7J9ID84_9ROSI</name>
<proteinExistence type="predicted"/>
<evidence type="ECO:0000313" key="2">
    <source>
        <dbReference type="EMBL" id="MBA0820091.1"/>
    </source>
</evidence>
<keyword evidence="3" id="KW-1185">Reference proteome</keyword>
<reference evidence="2 3" key="1">
    <citation type="journal article" date="2019" name="Genome Biol. Evol.">
        <title>Insights into the evolution of the New World diploid cottons (Gossypium, subgenus Houzingenia) based on genome sequencing.</title>
        <authorList>
            <person name="Grover C.E."/>
            <person name="Arick M.A. 2nd"/>
            <person name="Thrash A."/>
            <person name="Conover J.L."/>
            <person name="Sanders W.S."/>
            <person name="Peterson D.G."/>
            <person name="Frelichowski J.E."/>
            <person name="Scheffler J.A."/>
            <person name="Scheffler B.E."/>
            <person name="Wendel J.F."/>
        </authorList>
    </citation>
    <scope>NUCLEOTIDE SEQUENCE [LARGE SCALE GENOMIC DNA]</scope>
    <source>
        <strain evidence="2">0</strain>
        <tissue evidence="2">Leaf</tissue>
    </source>
</reference>
<feature type="region of interest" description="Disordered" evidence="1">
    <location>
        <begin position="1"/>
        <end position="21"/>
    </location>
</feature>
<accession>A0A7J9ID84</accession>
<dbReference type="AlphaFoldDB" id="A0A7J9ID84"/>
<feature type="non-terminal residue" evidence="2">
    <location>
        <position position="1"/>
    </location>
</feature>
<organism evidence="2 3">
    <name type="scientific">Gossypium harknessii</name>
    <dbReference type="NCBI Taxonomy" id="34285"/>
    <lineage>
        <taxon>Eukaryota</taxon>
        <taxon>Viridiplantae</taxon>
        <taxon>Streptophyta</taxon>
        <taxon>Embryophyta</taxon>
        <taxon>Tracheophyta</taxon>
        <taxon>Spermatophyta</taxon>
        <taxon>Magnoliopsida</taxon>
        <taxon>eudicotyledons</taxon>
        <taxon>Gunneridae</taxon>
        <taxon>Pentapetalae</taxon>
        <taxon>rosids</taxon>
        <taxon>malvids</taxon>
        <taxon>Malvales</taxon>
        <taxon>Malvaceae</taxon>
        <taxon>Malvoideae</taxon>
        <taxon>Gossypium</taxon>
    </lineage>
</organism>
<sequence>MSTNDVVMGVGDGARNNRDGKQGMGDDKDWWFLWWVWDQHGMLHNLARRYRQGIPRNLCGVLLKACLTALRDLRNQFTSPWIIGGDFNVVRCRSEMSNCMGTEKGSRDFDSFFHNCKLIDLLLLGKKFTCKSLRLIAIAASCWSVWLARNEMVFERKVRAVFNECMVQERLWWLSPSKCRLATEEAMGCGGVLRDEEGN</sequence>
<evidence type="ECO:0000313" key="3">
    <source>
        <dbReference type="Proteomes" id="UP000593560"/>
    </source>
</evidence>
<dbReference type="Proteomes" id="UP000593560">
    <property type="component" value="Unassembled WGS sequence"/>
</dbReference>
<dbReference type="InterPro" id="IPR036691">
    <property type="entry name" value="Endo/exonu/phosph_ase_sf"/>
</dbReference>